<comment type="caution">
    <text evidence="7">The sequence shown here is derived from an EMBL/GenBank/DDBJ whole genome shotgun (WGS) entry which is preliminary data.</text>
</comment>
<keyword evidence="4" id="KW-0324">Glycolysis</keyword>
<dbReference type="NCBIfam" id="NF003784">
    <property type="entry name" value="PRK05377.1"/>
    <property type="match status" value="1"/>
</dbReference>
<dbReference type="EC" id="4.1.2.13" evidence="3"/>
<dbReference type="Gene3D" id="3.20.20.70">
    <property type="entry name" value="Aldolase class I"/>
    <property type="match status" value="1"/>
</dbReference>
<dbReference type="PANTHER" id="PTHR11627">
    <property type="entry name" value="FRUCTOSE-BISPHOSPHATE ALDOLASE"/>
    <property type="match status" value="1"/>
</dbReference>
<dbReference type="InterPro" id="IPR000741">
    <property type="entry name" value="FBA_I"/>
</dbReference>
<dbReference type="Proteomes" id="UP000184390">
    <property type="component" value="Unassembled WGS sequence"/>
</dbReference>
<name>A0ABY1IAH3_9ACTO</name>
<evidence type="ECO:0000313" key="8">
    <source>
        <dbReference type="Proteomes" id="UP000184390"/>
    </source>
</evidence>
<evidence type="ECO:0000256" key="3">
    <source>
        <dbReference type="ARBA" id="ARBA00013068"/>
    </source>
</evidence>
<comment type="similarity">
    <text evidence="2">Belongs to the class I fructose-bisphosphate aldolase family.</text>
</comment>
<keyword evidence="8" id="KW-1185">Reference proteome</keyword>
<dbReference type="EMBL" id="FQYL01000006">
    <property type="protein sequence ID" value="SHI87858.1"/>
    <property type="molecule type" value="Genomic_DNA"/>
</dbReference>
<protein>
    <recommendedName>
        <fullName evidence="3">fructose-bisphosphate aldolase</fullName>
        <ecNumber evidence="3">4.1.2.13</ecNumber>
    </recommendedName>
    <alternativeName>
        <fullName evidence="6">Fructose-bisphosphate aldolase class I</fullName>
    </alternativeName>
</protein>
<comment type="pathway">
    <text evidence="1">Carbohydrate degradation; glycolysis; D-glyceraldehyde 3-phosphate and glycerone phosphate from D-glucose: step 4/4.</text>
</comment>
<reference evidence="7 8" key="1">
    <citation type="submission" date="2016-11" db="EMBL/GenBank/DDBJ databases">
        <authorList>
            <person name="Varghese N."/>
            <person name="Submissions S."/>
        </authorList>
    </citation>
    <scope>NUCLEOTIDE SEQUENCE [LARGE SCALE GENOMIC DNA]</scope>
    <source>
        <strain evidence="7 8">PA</strain>
    </source>
</reference>
<evidence type="ECO:0000256" key="6">
    <source>
        <dbReference type="ARBA" id="ARBA00029799"/>
    </source>
</evidence>
<evidence type="ECO:0000256" key="2">
    <source>
        <dbReference type="ARBA" id="ARBA00010387"/>
    </source>
</evidence>
<dbReference type="Pfam" id="PF00274">
    <property type="entry name" value="Glycolytic"/>
    <property type="match status" value="1"/>
</dbReference>
<dbReference type="InterPro" id="IPR013785">
    <property type="entry name" value="Aldolase_TIM"/>
</dbReference>
<dbReference type="RefSeq" id="WP_073452815.1">
    <property type="nucleotide sequence ID" value="NZ_FQYL01000006.1"/>
</dbReference>
<gene>
    <name evidence="7" type="ORF">SAMN05216246_10697</name>
</gene>
<evidence type="ECO:0000256" key="4">
    <source>
        <dbReference type="ARBA" id="ARBA00023152"/>
    </source>
</evidence>
<accession>A0ABY1IAH3</accession>
<evidence type="ECO:0000256" key="5">
    <source>
        <dbReference type="ARBA" id="ARBA00023239"/>
    </source>
</evidence>
<organism evidence="7 8">
    <name type="scientific">Actinomyces denticolens</name>
    <dbReference type="NCBI Taxonomy" id="52767"/>
    <lineage>
        <taxon>Bacteria</taxon>
        <taxon>Bacillati</taxon>
        <taxon>Actinomycetota</taxon>
        <taxon>Actinomycetes</taxon>
        <taxon>Actinomycetales</taxon>
        <taxon>Actinomycetaceae</taxon>
        <taxon>Actinomyces</taxon>
    </lineage>
</organism>
<sequence>MTNPDQLARIRTAPGFIAALDQSGGSTPKALAAYGIGADRYSGDAEMFDLVHAMRTRVITSPSFTSERLIGAILFERTMDGQIEGRPTAEYLWDVKGIVPFLKIDKGLAERADDAQVMKPIPELDSLLDRALTAGIFGTKERSVIHGANPAGITAVVDQQFEVARRVLDKGLVPIIEPEVSIDAPDKAEAEALLRDALMAGLDALPEDAVVMLKLTIPSEDGFYSPLMSHPRVARVVALSGGYPREEANERLSRNPGLIASFSRALLEGLSDGQSQDEFDATLAATIDGVYRASIA</sequence>
<evidence type="ECO:0000256" key="1">
    <source>
        <dbReference type="ARBA" id="ARBA00004714"/>
    </source>
</evidence>
<evidence type="ECO:0000313" key="7">
    <source>
        <dbReference type="EMBL" id="SHI87858.1"/>
    </source>
</evidence>
<dbReference type="SUPFAM" id="SSF51569">
    <property type="entry name" value="Aldolase"/>
    <property type="match status" value="1"/>
</dbReference>
<proteinExistence type="inferred from homology"/>
<keyword evidence="5" id="KW-0456">Lyase</keyword>